<evidence type="ECO:0000256" key="1">
    <source>
        <dbReference type="ARBA" id="ARBA00022741"/>
    </source>
</evidence>
<dbReference type="Pfam" id="PF12137">
    <property type="entry name" value="RapA_C"/>
    <property type="match status" value="1"/>
</dbReference>
<keyword evidence="8 9" id="KW-0804">Transcription</keyword>
<dbReference type="Gene3D" id="2.30.30.930">
    <property type="match status" value="1"/>
</dbReference>
<sequence length="926" mass="105227">MFEVGQRWISDTESDLGLGMVQEVNFRQVAILFPVADEVRRYSKEQAPLTRIKFNIEDTVLLEDGTKLTITEIQEMNGILFYGDADRIIPETQLSGHIQLSQASERLLAGQVDNSKAYELRLRALQMKSKLQERKHYGLVGSRTTLLPHQLFIANEVSSREAPRVLLADEVGLGKTIEAGMIMHSLLLSERIERVLVLLPEALTHQWLVEMVRRFNLRFSVLDEGRCLALEDQENGGNPYLQQQLVLAPLNAVANDPKRREQILSAGWDMVVVDEAHHLGWSPQSHDESYGLVESLAHECPGLLLLTATPEQLGMEGHFARLRLLDPERFHNLEEFIQEQSQFQPVANAAQSLLSGSELTDDERKALKALLNQDIPAQPETEQAQAWIKQLIDQHGTGRVMFRNTRSAMEGFPNREVIAQPFILPEAYQGLTGVEGLYPEREVADWESVDPRIDWINELIKANKGEKFLLITHQQKTVLQIERALWEKYGTPCAVFHEDMDMIERDRAAAYFAEQEGGAQILLCSEIGSEGRNFQFARHLVLFDLPDNCDLIEQRIGRLDRIGQKFDIQLHIPYFENHASERLFELLNQGVDVFSHPNPLAQSLLNHHHTQMTAALESPNVSNLHSLVDALIPEREAQQQELEQGRDRLLELQSCDPQKSKALLDRILADDRLDQAVLPSFLEQVCDVYGIIQQDHSHHCFILMPGDHMLTSYFPHLPEDGLTYTCRRDVAVARDDVQFFTWEHPLIVGALDLILSEDHGNSNVAYVENHQFSTGDFYFQAQYTLESQAPKSLQIQRYLPAEGIHIAVDPEGKVEFNEPDYLDFPEDLKRATATGLVKRVEAGIKKSLKIAKEAAEAQLPKQLALGAKHMSIELDGEILRLQELQKTNRNIRDSEIELLQQKKEALQQAISQANYKMDNIRIVFCG</sequence>
<organism evidence="13 14">
    <name type="scientific">Oleispira antarctica RB-8</name>
    <dbReference type="NCBI Taxonomy" id="698738"/>
    <lineage>
        <taxon>Bacteria</taxon>
        <taxon>Pseudomonadati</taxon>
        <taxon>Pseudomonadota</taxon>
        <taxon>Gammaproteobacteria</taxon>
        <taxon>Oceanospirillales</taxon>
        <taxon>Oceanospirillaceae</taxon>
        <taxon>Oleispira</taxon>
    </lineage>
</organism>
<keyword evidence="10" id="KW-0175">Coiled coil</keyword>
<dbReference type="Proteomes" id="UP000032749">
    <property type="component" value="Chromosome"/>
</dbReference>
<evidence type="ECO:0000256" key="5">
    <source>
        <dbReference type="ARBA" id="ARBA00023015"/>
    </source>
</evidence>
<dbReference type="HOGENOM" id="CLU_011520_0_0_6"/>
<evidence type="ECO:0000256" key="8">
    <source>
        <dbReference type="ARBA" id="ARBA00023163"/>
    </source>
</evidence>
<dbReference type="PROSITE" id="PS51194">
    <property type="entry name" value="HELICASE_CTER"/>
    <property type="match status" value="1"/>
</dbReference>
<evidence type="ECO:0000256" key="3">
    <source>
        <dbReference type="ARBA" id="ARBA00022806"/>
    </source>
</evidence>
<evidence type="ECO:0000256" key="2">
    <source>
        <dbReference type="ARBA" id="ARBA00022801"/>
    </source>
</evidence>
<dbReference type="GO" id="GO:0006355">
    <property type="term" value="P:regulation of DNA-templated transcription"/>
    <property type="evidence" value="ECO:0007669"/>
    <property type="project" value="UniProtKB-UniRule"/>
</dbReference>
<keyword evidence="1 9" id="KW-0547">Nucleotide-binding</keyword>
<comment type="function">
    <text evidence="9">Transcription regulator that activates transcription by stimulating RNA polymerase (RNAP) recycling in case of stress conditions such as supercoiled DNA or high salt concentrations. Probably acts by releasing the RNAP, when it is trapped or immobilized on tightly supercoiled DNA. Does not activate transcription on linear DNA. Probably not involved in DNA repair.</text>
</comment>
<evidence type="ECO:0000256" key="4">
    <source>
        <dbReference type="ARBA" id="ARBA00022840"/>
    </source>
</evidence>
<gene>
    <name evidence="9 13" type="primary">rapA</name>
    <name evidence="13" type="ORF">OLEAN_C19100</name>
</gene>
<dbReference type="SMART" id="SM00490">
    <property type="entry name" value="HELICc"/>
    <property type="match status" value="1"/>
</dbReference>
<dbReference type="PATRIC" id="fig|698738.3.peg.1977"/>
<dbReference type="Gene3D" id="2.30.30.140">
    <property type="match status" value="1"/>
</dbReference>
<keyword evidence="14" id="KW-1185">Reference proteome</keyword>
<keyword evidence="3 9" id="KW-0347">Helicase</keyword>
<dbReference type="InterPro" id="IPR027417">
    <property type="entry name" value="P-loop_NTPase"/>
</dbReference>
<evidence type="ECO:0000256" key="10">
    <source>
        <dbReference type="SAM" id="Coils"/>
    </source>
</evidence>
<comment type="similarity">
    <text evidence="9">Belongs to the SNF2/RAD54 helicase family. RapA subfamily.</text>
</comment>
<dbReference type="GO" id="GO:0003677">
    <property type="term" value="F:DNA binding"/>
    <property type="evidence" value="ECO:0007669"/>
    <property type="project" value="UniProtKB-KW"/>
</dbReference>
<dbReference type="Pfam" id="PF18339">
    <property type="entry name" value="Tudor_1_RapA"/>
    <property type="match status" value="1"/>
</dbReference>
<evidence type="ECO:0000259" key="12">
    <source>
        <dbReference type="PROSITE" id="PS51194"/>
    </source>
</evidence>
<dbReference type="AlphaFoldDB" id="R4YMC3"/>
<dbReference type="GO" id="GO:0005524">
    <property type="term" value="F:ATP binding"/>
    <property type="evidence" value="ECO:0007669"/>
    <property type="project" value="UniProtKB-UniRule"/>
</dbReference>
<feature type="domain" description="Helicase C-terminal" evidence="12">
    <location>
        <begin position="452"/>
        <end position="606"/>
    </location>
</feature>
<dbReference type="PANTHER" id="PTHR45766">
    <property type="entry name" value="DNA ANNEALING HELICASE AND ENDONUCLEASE ZRANB3 FAMILY MEMBER"/>
    <property type="match status" value="1"/>
</dbReference>
<accession>R4YMC3</accession>
<feature type="short sequence motif" description="DEAH box" evidence="9">
    <location>
        <begin position="274"/>
        <end position="277"/>
    </location>
</feature>
<evidence type="ECO:0000313" key="13">
    <source>
        <dbReference type="EMBL" id="CCK76086.1"/>
    </source>
</evidence>
<feature type="coiled-coil region" evidence="10">
    <location>
        <begin position="881"/>
        <end position="916"/>
    </location>
</feature>
<dbReference type="Gene3D" id="6.10.140.1500">
    <property type="match status" value="1"/>
</dbReference>
<keyword evidence="7 9" id="KW-0010">Activator</keyword>
<dbReference type="GO" id="GO:0004386">
    <property type="term" value="F:helicase activity"/>
    <property type="evidence" value="ECO:0007669"/>
    <property type="project" value="UniProtKB-UniRule"/>
</dbReference>
<dbReference type="InterPro" id="IPR038718">
    <property type="entry name" value="SNF2-like_sf"/>
</dbReference>
<dbReference type="InterPro" id="IPR022737">
    <property type="entry name" value="RapA_C"/>
</dbReference>
<dbReference type="CDD" id="cd18793">
    <property type="entry name" value="SF2_C_SNF"/>
    <property type="match status" value="1"/>
</dbReference>
<feature type="binding site" evidence="9">
    <location>
        <begin position="169"/>
        <end position="176"/>
    </location>
    <ligand>
        <name>ATP</name>
        <dbReference type="ChEBI" id="CHEBI:30616"/>
    </ligand>
</feature>
<dbReference type="EC" id="3.6.4.-" evidence="9"/>
<proteinExistence type="inferred from homology"/>
<dbReference type="InterPro" id="IPR040766">
    <property type="entry name" value="Tudor_2_RapA"/>
</dbReference>
<evidence type="ECO:0000313" key="14">
    <source>
        <dbReference type="Proteomes" id="UP000032749"/>
    </source>
</evidence>
<dbReference type="Pfam" id="PF18337">
    <property type="entry name" value="Tudor_RapA"/>
    <property type="match status" value="1"/>
</dbReference>
<dbReference type="SUPFAM" id="SSF52540">
    <property type="entry name" value="P-loop containing nucleoside triphosphate hydrolases"/>
    <property type="match status" value="2"/>
</dbReference>
<evidence type="ECO:0000256" key="6">
    <source>
        <dbReference type="ARBA" id="ARBA00023125"/>
    </source>
</evidence>
<feature type="domain" description="Helicase ATP-binding" evidence="11">
    <location>
        <begin position="156"/>
        <end position="328"/>
    </location>
</feature>
<dbReference type="Gene3D" id="3.40.50.300">
    <property type="entry name" value="P-loop containing nucleotide triphosphate hydrolases"/>
    <property type="match status" value="1"/>
</dbReference>
<dbReference type="EMBL" id="FO203512">
    <property type="protein sequence ID" value="CCK76086.1"/>
    <property type="molecule type" value="Genomic_DNA"/>
</dbReference>
<dbReference type="InterPro" id="IPR014001">
    <property type="entry name" value="Helicase_ATP-bd"/>
</dbReference>
<dbReference type="InterPro" id="IPR040765">
    <property type="entry name" value="Tudor_1_RapA"/>
</dbReference>
<dbReference type="GO" id="GO:0016817">
    <property type="term" value="F:hydrolase activity, acting on acid anhydrides"/>
    <property type="evidence" value="ECO:0007669"/>
    <property type="project" value="InterPro"/>
</dbReference>
<dbReference type="CDD" id="cd18011">
    <property type="entry name" value="DEXDc_RapA"/>
    <property type="match status" value="1"/>
</dbReference>
<dbReference type="Gene3D" id="3.30.360.80">
    <property type="match status" value="1"/>
</dbReference>
<evidence type="ECO:0000259" key="11">
    <source>
        <dbReference type="PROSITE" id="PS51192"/>
    </source>
</evidence>
<evidence type="ECO:0000256" key="9">
    <source>
        <dbReference type="HAMAP-Rule" id="MF_01821"/>
    </source>
</evidence>
<evidence type="ECO:0000256" key="7">
    <source>
        <dbReference type="ARBA" id="ARBA00023159"/>
    </source>
</evidence>
<dbReference type="InterPro" id="IPR023949">
    <property type="entry name" value="Helicase_RapA"/>
</dbReference>
<dbReference type="InterPro" id="IPR000330">
    <property type="entry name" value="SNF2_N"/>
</dbReference>
<protein>
    <recommendedName>
        <fullName evidence="9">RNA polymerase-associated protein RapA</fullName>
        <ecNumber evidence="9">3.6.4.-</ecNumber>
    </recommendedName>
    <alternativeName>
        <fullName evidence="9">ATP-dependent helicase HepA</fullName>
    </alternativeName>
</protein>
<keyword evidence="6 9" id="KW-0238">DNA-binding</keyword>
<dbReference type="STRING" id="698738.OLEAN_C19100"/>
<dbReference type="Pfam" id="PF00176">
    <property type="entry name" value="SNF2-rel_dom"/>
    <property type="match status" value="1"/>
</dbReference>
<comment type="subunit">
    <text evidence="9">Interacts with the RNAP. Has a higher affinity for the core RNAP than for the holoenzyme. Its ATPase activity is stimulated by binding to RNAP.</text>
</comment>
<dbReference type="SMART" id="SM00487">
    <property type="entry name" value="DEXDc"/>
    <property type="match status" value="1"/>
</dbReference>
<dbReference type="InterPro" id="IPR049730">
    <property type="entry name" value="SNF2/RAD54-like_C"/>
</dbReference>
<reference evidence="13 14" key="1">
    <citation type="journal article" date="2013" name="Nat. Commun.">
        <title>Genome sequence and functional genomic analysis of the oil-degrading bacterium Oleispira antarctica.</title>
        <authorList>
            <person name="Kube M."/>
            <person name="Chernikova T.N."/>
            <person name="Al-Ramahi Y."/>
            <person name="Beloqui A."/>
            <person name="Lopez-Cortez N."/>
            <person name="Guazzaroni M.E."/>
            <person name="Heipieper H.J."/>
            <person name="Klages S."/>
            <person name="Kotsyurbenko O.R."/>
            <person name="Langer I."/>
            <person name="Nechitaylo T.Y."/>
            <person name="Lunsdorf H."/>
            <person name="Fernandez M."/>
            <person name="Juarez S."/>
            <person name="Ciordia S."/>
            <person name="Singer A."/>
            <person name="Kagan O."/>
            <person name="Egorova O."/>
            <person name="Petit P.A."/>
            <person name="Stogios P."/>
            <person name="Kim Y."/>
            <person name="Tchigvintsev A."/>
            <person name="Flick R."/>
            <person name="Denaro R."/>
            <person name="Genovese M."/>
            <person name="Albar J.P."/>
            <person name="Reva O.N."/>
            <person name="Martinez-Gomariz M."/>
            <person name="Tran H."/>
            <person name="Ferrer M."/>
            <person name="Savchenko A."/>
            <person name="Yakunin A.F."/>
            <person name="Yakimov M.M."/>
            <person name="Golyshina O.V."/>
            <person name="Reinhardt R."/>
            <person name="Golyshin P.N."/>
        </authorList>
    </citation>
    <scope>NUCLEOTIDE SEQUENCE [LARGE SCALE GENOMIC DNA]</scope>
</reference>
<keyword evidence="2 9" id="KW-0378">Hydrolase</keyword>
<keyword evidence="5 9" id="KW-0805">Transcription regulation</keyword>
<dbReference type="Gene3D" id="3.40.50.10810">
    <property type="entry name" value="Tandem AAA-ATPase domain"/>
    <property type="match status" value="1"/>
</dbReference>
<dbReference type="NCBIfam" id="NF003426">
    <property type="entry name" value="PRK04914.1"/>
    <property type="match status" value="1"/>
</dbReference>
<dbReference type="PROSITE" id="PS51192">
    <property type="entry name" value="HELICASE_ATP_BIND_1"/>
    <property type="match status" value="1"/>
</dbReference>
<dbReference type="HAMAP" id="MF_01821">
    <property type="entry name" value="Helicase_RapA"/>
    <property type="match status" value="1"/>
</dbReference>
<dbReference type="PANTHER" id="PTHR45766:SF6">
    <property type="entry name" value="SWI_SNF-RELATED MATRIX-ASSOCIATED ACTIN-DEPENDENT REGULATOR OF CHROMATIN SUBFAMILY A-LIKE PROTEIN 1"/>
    <property type="match status" value="1"/>
</dbReference>
<name>R4YMC3_OLEAN</name>
<dbReference type="KEGG" id="oai:OLEAN_C19100"/>
<dbReference type="InterPro" id="IPR001650">
    <property type="entry name" value="Helicase_C-like"/>
</dbReference>
<keyword evidence="4 9" id="KW-0067">ATP-binding</keyword>
<dbReference type="InterPro" id="IPR057342">
    <property type="entry name" value="DEXDc_RapA"/>
</dbReference>
<dbReference type="Pfam" id="PF00271">
    <property type="entry name" value="Helicase_C"/>
    <property type="match status" value="1"/>
</dbReference>